<comment type="caution">
    <text evidence="2">The sequence shown here is derived from an EMBL/GenBank/DDBJ whole genome shotgun (WGS) entry which is preliminary data.</text>
</comment>
<name>A0A9P9JK33_9HYPO</name>
<evidence type="ECO:0000256" key="1">
    <source>
        <dbReference type="SAM" id="MobiDB-lite"/>
    </source>
</evidence>
<dbReference type="Proteomes" id="UP000738349">
    <property type="component" value="Unassembled WGS sequence"/>
</dbReference>
<evidence type="ECO:0000313" key="2">
    <source>
        <dbReference type="EMBL" id="KAH7166100.1"/>
    </source>
</evidence>
<sequence length="155" mass="16592">MSRTWAQVNALPVICHIFGAIPEPCRCCHCYIGDAQPVVVPGGQLRCGVRMITNDLTVKSFWAPPFGTDSRASGFLTSTSPQDMVISWSGQKGTERDCENNAGKWLTKGELQHQVGSEIPCSRTVPAGPLRPPVSPSSPPVQLPVRPIGTSGQVP</sequence>
<reference evidence="2" key="1">
    <citation type="journal article" date="2021" name="Nat. Commun.">
        <title>Genetic determinants of endophytism in the Arabidopsis root mycobiome.</title>
        <authorList>
            <person name="Mesny F."/>
            <person name="Miyauchi S."/>
            <person name="Thiergart T."/>
            <person name="Pickel B."/>
            <person name="Atanasova L."/>
            <person name="Karlsson M."/>
            <person name="Huettel B."/>
            <person name="Barry K.W."/>
            <person name="Haridas S."/>
            <person name="Chen C."/>
            <person name="Bauer D."/>
            <person name="Andreopoulos W."/>
            <person name="Pangilinan J."/>
            <person name="LaButti K."/>
            <person name="Riley R."/>
            <person name="Lipzen A."/>
            <person name="Clum A."/>
            <person name="Drula E."/>
            <person name="Henrissat B."/>
            <person name="Kohler A."/>
            <person name="Grigoriev I.V."/>
            <person name="Martin F.M."/>
            <person name="Hacquard S."/>
        </authorList>
    </citation>
    <scope>NUCLEOTIDE SEQUENCE</scope>
    <source>
        <strain evidence="2">MPI-CAGE-AT-0147</strain>
    </source>
</reference>
<feature type="compositionally biased region" description="Pro residues" evidence="1">
    <location>
        <begin position="129"/>
        <end position="142"/>
    </location>
</feature>
<dbReference type="EMBL" id="JAGMUV010000003">
    <property type="protein sequence ID" value="KAH7166100.1"/>
    <property type="molecule type" value="Genomic_DNA"/>
</dbReference>
<accession>A0A9P9JK33</accession>
<evidence type="ECO:0000313" key="3">
    <source>
        <dbReference type="Proteomes" id="UP000738349"/>
    </source>
</evidence>
<dbReference type="AlphaFoldDB" id="A0A9P9JK33"/>
<keyword evidence="3" id="KW-1185">Reference proteome</keyword>
<proteinExistence type="predicted"/>
<dbReference type="OrthoDB" id="10383333at2759"/>
<gene>
    <name evidence="2" type="ORF">EDB81DRAFT_274936</name>
</gene>
<feature type="region of interest" description="Disordered" evidence="1">
    <location>
        <begin position="117"/>
        <end position="155"/>
    </location>
</feature>
<protein>
    <submittedName>
        <fullName evidence="2">Uncharacterized protein</fullName>
    </submittedName>
</protein>
<organism evidence="2 3">
    <name type="scientific">Dactylonectria macrodidyma</name>
    <dbReference type="NCBI Taxonomy" id="307937"/>
    <lineage>
        <taxon>Eukaryota</taxon>
        <taxon>Fungi</taxon>
        <taxon>Dikarya</taxon>
        <taxon>Ascomycota</taxon>
        <taxon>Pezizomycotina</taxon>
        <taxon>Sordariomycetes</taxon>
        <taxon>Hypocreomycetidae</taxon>
        <taxon>Hypocreales</taxon>
        <taxon>Nectriaceae</taxon>
        <taxon>Dactylonectria</taxon>
    </lineage>
</organism>